<dbReference type="OrthoDB" id="529323at2759"/>
<evidence type="ECO:0000313" key="3">
    <source>
        <dbReference type="EMBL" id="KAG2439560.1"/>
    </source>
</evidence>
<keyword evidence="4" id="KW-1185">Reference proteome</keyword>
<feature type="domain" description="Peptidase M11 gametolysin" evidence="2">
    <location>
        <begin position="237"/>
        <end position="553"/>
    </location>
</feature>
<dbReference type="SUPFAM" id="SSF55486">
    <property type="entry name" value="Metalloproteases ('zincins'), catalytic domain"/>
    <property type="match status" value="1"/>
</dbReference>
<dbReference type="AlphaFoldDB" id="A0A835TIT6"/>
<sequence>MDTHIREGATLKHGSTSNVASKRRLQDGSCAFGGLRGILASSGPFGGLRSCTYCVFDEAACEVACKNCDGTDSSSGPIRLSLLGCQAGPLTIVVDASGQLACQEPAPGAPFPPSPPRPPAPAGELTGSVIVWHSHEENGTSPLRVTYTAIFDAGNSTISSQFGLGSLQEGADVVTGDKVTFQVKAPGAGRRRGLRSDELLLDCDPDSGLCLDTDTAVLNGTSTGAKDFVIDGKPVNITSIIMLASVCGMQPLMSVSALRATLFNPDSGTPTRATMQEYYDTCSYGKINYLATNNLITTVNLPCTALYQTTASGTQVFYDSVNKCGDPERMGWVRDGVAQAQQNLGLSDISFYKRRTLILPKRTACGWAGTASVGCESNCITIINQRTTYLDVSSTYHELGHNIGLQHANSWNSATGELVEYGDFTDPMGTAWPANDPYQNKSFICSAAPTAFKAGWSTPAFNLSIAGGSLIAGSPRTLAVPSMHLTDQNFVYFNISTLAPFPVTWPAGAAGLPKTNQLFVSYRVRQPGPTGYDSGLPNDQNRRIWVHSYNATYRLPPRADPDALDMGPALVAVLAPTAGSVAGSLRTARSFRVNYGSIAGSTSPVNGLNLTALSINATHAVISVCYFRALNEDDAENGCANGFDDDCDGLVDDADPDCASGVPPSPRPPRKPRAPPPKMRGF</sequence>
<dbReference type="InterPro" id="IPR008752">
    <property type="entry name" value="Peptidase_M11"/>
</dbReference>
<feature type="region of interest" description="Disordered" evidence="1">
    <location>
        <begin position="654"/>
        <end position="682"/>
    </location>
</feature>
<accession>A0A835TIT6</accession>
<evidence type="ECO:0000313" key="4">
    <source>
        <dbReference type="Proteomes" id="UP000650467"/>
    </source>
</evidence>
<organism evidence="3 4">
    <name type="scientific">Chlamydomonas incerta</name>
    <dbReference type="NCBI Taxonomy" id="51695"/>
    <lineage>
        <taxon>Eukaryota</taxon>
        <taxon>Viridiplantae</taxon>
        <taxon>Chlorophyta</taxon>
        <taxon>core chlorophytes</taxon>
        <taxon>Chlorophyceae</taxon>
        <taxon>CS clade</taxon>
        <taxon>Chlamydomonadales</taxon>
        <taxon>Chlamydomonadaceae</taxon>
        <taxon>Chlamydomonas</taxon>
    </lineage>
</organism>
<protein>
    <recommendedName>
        <fullName evidence="2">Peptidase M11 gametolysin domain-containing protein</fullName>
    </recommendedName>
</protein>
<comment type="caution">
    <text evidence="3">The sequence shown here is derived from an EMBL/GenBank/DDBJ whole genome shotgun (WGS) entry which is preliminary data.</text>
</comment>
<gene>
    <name evidence="3" type="ORF">HXX76_004913</name>
</gene>
<evidence type="ECO:0000256" key="1">
    <source>
        <dbReference type="SAM" id="MobiDB-lite"/>
    </source>
</evidence>
<dbReference type="EMBL" id="JAEHOC010000008">
    <property type="protein sequence ID" value="KAG2439560.1"/>
    <property type="molecule type" value="Genomic_DNA"/>
</dbReference>
<proteinExistence type="predicted"/>
<name>A0A835TIT6_CHLIN</name>
<dbReference type="Proteomes" id="UP000650467">
    <property type="component" value="Unassembled WGS sequence"/>
</dbReference>
<evidence type="ECO:0000259" key="2">
    <source>
        <dbReference type="Pfam" id="PF05548"/>
    </source>
</evidence>
<dbReference type="Pfam" id="PF05548">
    <property type="entry name" value="Peptidase_M11"/>
    <property type="match status" value="1"/>
</dbReference>
<reference evidence="3" key="1">
    <citation type="journal article" date="2020" name="bioRxiv">
        <title>Comparative genomics of Chlamydomonas.</title>
        <authorList>
            <person name="Craig R.J."/>
            <person name="Hasan A.R."/>
            <person name="Ness R.W."/>
            <person name="Keightley P.D."/>
        </authorList>
    </citation>
    <scope>NUCLEOTIDE SEQUENCE</scope>
    <source>
        <strain evidence="3">SAG 7.73</strain>
    </source>
</reference>